<name>A0A1B8GU68_9PEZI</name>
<gene>
    <name evidence="1" type="ORF">VE01_02521</name>
</gene>
<organism evidence="1 2">
    <name type="scientific">Pseudogymnoascus verrucosus</name>
    <dbReference type="NCBI Taxonomy" id="342668"/>
    <lineage>
        <taxon>Eukaryota</taxon>
        <taxon>Fungi</taxon>
        <taxon>Dikarya</taxon>
        <taxon>Ascomycota</taxon>
        <taxon>Pezizomycotina</taxon>
        <taxon>Leotiomycetes</taxon>
        <taxon>Thelebolales</taxon>
        <taxon>Thelebolaceae</taxon>
        <taxon>Pseudogymnoascus</taxon>
    </lineage>
</organism>
<protein>
    <submittedName>
        <fullName evidence="1">Uncharacterized protein</fullName>
    </submittedName>
</protein>
<dbReference type="GeneID" id="28835907"/>
<sequence length="116" mass="12863">MEYEKDVATTSLGPPPHLDGDSLLWEEIDLHKEAVVARPDLTKELDDIQMRGGSSWCDKLWLGLFTLEGKIQRVVGRLVKDHMEGVYMSLECPVGNGTAAILCSVHNGGVRRLRCS</sequence>
<evidence type="ECO:0000313" key="1">
    <source>
        <dbReference type="EMBL" id="OBT99340.1"/>
    </source>
</evidence>
<dbReference type="AlphaFoldDB" id="A0A1B8GU68"/>
<proteinExistence type="predicted"/>
<evidence type="ECO:0000313" key="2">
    <source>
        <dbReference type="Proteomes" id="UP000091956"/>
    </source>
</evidence>
<reference evidence="1 2" key="1">
    <citation type="submission" date="2016-03" db="EMBL/GenBank/DDBJ databases">
        <title>Comparative genomics of Pseudogymnoascus destructans, the fungus causing white-nose syndrome of bats.</title>
        <authorList>
            <person name="Palmer J.M."/>
            <person name="Drees K.P."/>
            <person name="Foster J.T."/>
            <person name="Lindner D.L."/>
        </authorList>
    </citation>
    <scope>NUCLEOTIDE SEQUENCE [LARGE SCALE GENOMIC DNA]</scope>
    <source>
        <strain evidence="1 2">UAMH 10579</strain>
    </source>
</reference>
<accession>A0A1B8GU68</accession>
<dbReference type="Proteomes" id="UP000091956">
    <property type="component" value="Unassembled WGS sequence"/>
</dbReference>
<reference evidence="2" key="2">
    <citation type="journal article" date="2018" name="Nat. Commun.">
        <title>Extreme sensitivity to ultraviolet light in the fungal pathogen causing white-nose syndrome of bats.</title>
        <authorList>
            <person name="Palmer J.M."/>
            <person name="Drees K.P."/>
            <person name="Foster J.T."/>
            <person name="Lindner D.L."/>
        </authorList>
    </citation>
    <scope>NUCLEOTIDE SEQUENCE [LARGE SCALE GENOMIC DNA]</scope>
    <source>
        <strain evidence="2">UAMH 10579</strain>
    </source>
</reference>
<keyword evidence="2" id="KW-1185">Reference proteome</keyword>
<dbReference type="EMBL" id="KV460213">
    <property type="protein sequence ID" value="OBT99340.1"/>
    <property type="molecule type" value="Genomic_DNA"/>
</dbReference>
<dbReference type="RefSeq" id="XP_018133073.1">
    <property type="nucleotide sequence ID" value="XM_018272029.1"/>
</dbReference>